<sequence length="313" mass="35160">MIQESRSLPCLSPGKLLGPCHVQAISERQHVAPKADPTQHVLLFTEPPLNPKAEREKMVELLFETFKVPAIYIAPKAVLSLYSRDRLNGIVLHSGDVVSYVVPCLLGTQLYDAITRIDVAGGDITDSLMASLTRRGYDVSDWERVREIKEKSGYVAVDYEVEMDMCSSASTQYTLPDGQSFAIGTEWFRNPKVLFIGREGSGIHEMTYNTIRKCCSKLLEIKACGEQFNNIILTGRSTLLPGFAERLDKEIAVFDKLENKCARTKQVQLHLIQSRVCYSYNLKIRHGGQGSCASLWWPGKVKFNTIQHNVIFT</sequence>
<organism evidence="2 3">
    <name type="scientific">Centaurea solstitialis</name>
    <name type="common">yellow star-thistle</name>
    <dbReference type="NCBI Taxonomy" id="347529"/>
    <lineage>
        <taxon>Eukaryota</taxon>
        <taxon>Viridiplantae</taxon>
        <taxon>Streptophyta</taxon>
        <taxon>Embryophyta</taxon>
        <taxon>Tracheophyta</taxon>
        <taxon>Spermatophyta</taxon>
        <taxon>Magnoliopsida</taxon>
        <taxon>eudicotyledons</taxon>
        <taxon>Gunneridae</taxon>
        <taxon>Pentapetalae</taxon>
        <taxon>asterids</taxon>
        <taxon>campanulids</taxon>
        <taxon>Asterales</taxon>
        <taxon>Asteraceae</taxon>
        <taxon>Carduoideae</taxon>
        <taxon>Cardueae</taxon>
        <taxon>Centaureinae</taxon>
        <taxon>Centaurea</taxon>
    </lineage>
</organism>
<dbReference type="PRINTS" id="PR00190">
    <property type="entry name" value="ACTIN"/>
</dbReference>
<evidence type="ECO:0000313" key="3">
    <source>
        <dbReference type="Proteomes" id="UP001172457"/>
    </source>
</evidence>
<evidence type="ECO:0000256" key="1">
    <source>
        <dbReference type="RuleBase" id="RU000487"/>
    </source>
</evidence>
<evidence type="ECO:0008006" key="4">
    <source>
        <dbReference type="Google" id="ProtNLM"/>
    </source>
</evidence>
<dbReference type="Proteomes" id="UP001172457">
    <property type="component" value="Chromosome 3"/>
</dbReference>
<protein>
    <recommendedName>
        <fullName evidence="4">Actin</fullName>
    </recommendedName>
</protein>
<dbReference type="InterPro" id="IPR004000">
    <property type="entry name" value="Actin"/>
</dbReference>
<reference evidence="2" key="1">
    <citation type="submission" date="2023-03" db="EMBL/GenBank/DDBJ databases">
        <title>Chromosome-scale reference genome and RAD-based genetic map of yellow starthistle (Centaurea solstitialis) reveal putative structural variation and QTLs associated with invader traits.</title>
        <authorList>
            <person name="Reatini B."/>
            <person name="Cang F.A."/>
            <person name="Jiang Q."/>
            <person name="Mckibben M.T.W."/>
            <person name="Barker M.S."/>
            <person name="Rieseberg L.H."/>
            <person name="Dlugosch K.M."/>
        </authorList>
    </citation>
    <scope>NUCLEOTIDE SEQUENCE</scope>
    <source>
        <strain evidence="2">CAN-66</strain>
        <tissue evidence="2">Leaf</tissue>
    </source>
</reference>
<dbReference type="Gene3D" id="3.30.420.40">
    <property type="match status" value="2"/>
</dbReference>
<dbReference type="AlphaFoldDB" id="A0AA38TAT7"/>
<gene>
    <name evidence="2" type="ORF">OSB04_012117</name>
</gene>
<proteinExistence type="inferred from homology"/>
<name>A0AA38TAT7_9ASTR</name>
<dbReference type="EMBL" id="JARYMX010000003">
    <property type="protein sequence ID" value="KAJ9557503.1"/>
    <property type="molecule type" value="Genomic_DNA"/>
</dbReference>
<dbReference type="PANTHER" id="PTHR11937">
    <property type="entry name" value="ACTIN"/>
    <property type="match status" value="1"/>
</dbReference>
<dbReference type="SUPFAM" id="SSF53067">
    <property type="entry name" value="Actin-like ATPase domain"/>
    <property type="match status" value="2"/>
</dbReference>
<dbReference type="Pfam" id="PF00022">
    <property type="entry name" value="Actin"/>
    <property type="match status" value="1"/>
</dbReference>
<evidence type="ECO:0000313" key="2">
    <source>
        <dbReference type="EMBL" id="KAJ9557503.1"/>
    </source>
</evidence>
<keyword evidence="3" id="KW-1185">Reference proteome</keyword>
<comment type="caution">
    <text evidence="2">The sequence shown here is derived from an EMBL/GenBank/DDBJ whole genome shotgun (WGS) entry which is preliminary data.</text>
</comment>
<dbReference type="InterPro" id="IPR043129">
    <property type="entry name" value="ATPase_NBD"/>
</dbReference>
<dbReference type="Gene3D" id="3.90.640.10">
    <property type="entry name" value="Actin, Chain A, domain 4"/>
    <property type="match status" value="1"/>
</dbReference>
<dbReference type="SMART" id="SM00268">
    <property type="entry name" value="ACTIN"/>
    <property type="match status" value="1"/>
</dbReference>
<accession>A0AA38TAT7</accession>
<comment type="similarity">
    <text evidence="1">Belongs to the actin family.</text>
</comment>